<dbReference type="EMBL" id="LT899436">
    <property type="protein sequence ID" value="SNR16943.1"/>
    <property type="molecule type" value="Genomic_DNA"/>
</dbReference>
<proteinExistence type="predicted"/>
<organism evidence="5 6">
    <name type="scientific">Tenacibaculum jejuense</name>
    <dbReference type="NCBI Taxonomy" id="584609"/>
    <lineage>
        <taxon>Bacteria</taxon>
        <taxon>Pseudomonadati</taxon>
        <taxon>Bacteroidota</taxon>
        <taxon>Flavobacteriia</taxon>
        <taxon>Flavobacteriales</taxon>
        <taxon>Flavobacteriaceae</taxon>
        <taxon>Tenacibaculum</taxon>
    </lineage>
</organism>
<keyword evidence="3" id="KW-0157">Chromophore</keyword>
<evidence type="ECO:0000313" key="6">
    <source>
        <dbReference type="Proteomes" id="UP000215214"/>
    </source>
</evidence>
<dbReference type="Proteomes" id="UP000215214">
    <property type="component" value="Chromosome TJEJU"/>
</dbReference>
<evidence type="ECO:0000259" key="4">
    <source>
        <dbReference type="Pfam" id="PF13426"/>
    </source>
</evidence>
<dbReference type="PANTHER" id="PTHR47429:SF2">
    <property type="entry name" value="PROTEIN TWIN LOV 1"/>
    <property type="match status" value="1"/>
</dbReference>
<dbReference type="KEGG" id="tje:TJEJU_3292"/>
<dbReference type="NCBIfam" id="TIGR00229">
    <property type="entry name" value="sensory_box"/>
    <property type="match status" value="1"/>
</dbReference>
<keyword evidence="2" id="KW-0288">FMN</keyword>
<dbReference type="GO" id="GO:0016301">
    <property type="term" value="F:kinase activity"/>
    <property type="evidence" value="ECO:0007669"/>
    <property type="project" value="UniProtKB-KW"/>
</dbReference>
<sequence>MKNAITEMKSLDILVDSLSTKQYEGIKTSLISNNRTRINMLSFDIHLQNYNFLCEESSLKKDIFSLKHLAKKYTWENNVEHILSKNSFEALILTDINRNILWVNDGFSKMTGYPKNYAIRKTPSFLQGRSTSAEVRERIKQKLQLGNPFKEVIINHKKDKTEYKCEIHIFPLKDNNQVTHFLALEKQIA</sequence>
<dbReference type="InterPro" id="IPR035965">
    <property type="entry name" value="PAS-like_dom_sf"/>
</dbReference>
<dbReference type="RefSeq" id="WP_095073845.1">
    <property type="nucleotide sequence ID" value="NZ_LT899436.1"/>
</dbReference>
<dbReference type="CDD" id="cd00130">
    <property type="entry name" value="PAS"/>
    <property type="match status" value="1"/>
</dbReference>
<keyword evidence="5" id="KW-0418">Kinase</keyword>
<evidence type="ECO:0000256" key="3">
    <source>
        <dbReference type="ARBA" id="ARBA00022991"/>
    </source>
</evidence>
<protein>
    <submittedName>
        <fullName evidence="5">Putative 22-domain light-and oxygen-sensing histidine kinase</fullName>
    </submittedName>
</protein>
<evidence type="ECO:0000313" key="5">
    <source>
        <dbReference type="EMBL" id="SNR16943.1"/>
    </source>
</evidence>
<gene>
    <name evidence="5" type="ORF">TJEJU_3292</name>
</gene>
<dbReference type="AlphaFoldDB" id="A0A238UCK8"/>
<reference evidence="5 6" key="1">
    <citation type="submission" date="2017-07" db="EMBL/GenBank/DDBJ databases">
        <authorList>
            <person name="Sun Z.S."/>
            <person name="Albrecht U."/>
            <person name="Echele G."/>
            <person name="Lee C.C."/>
        </authorList>
    </citation>
    <scope>NUCLEOTIDE SEQUENCE [LARGE SCALE GENOMIC DNA]</scope>
    <source>
        <strain evidence="6">type strain: KCTC 22618</strain>
    </source>
</reference>
<keyword evidence="1" id="KW-0285">Flavoprotein</keyword>
<name>A0A238UCK8_9FLAO</name>
<dbReference type="OrthoDB" id="5760647at2"/>
<feature type="domain" description="PAS" evidence="4">
    <location>
        <begin position="90"/>
        <end position="180"/>
    </location>
</feature>
<dbReference type="PANTHER" id="PTHR47429">
    <property type="entry name" value="PROTEIN TWIN LOV 1"/>
    <property type="match status" value="1"/>
</dbReference>
<keyword evidence="5" id="KW-0808">Transferase</keyword>
<evidence type="ECO:0000256" key="2">
    <source>
        <dbReference type="ARBA" id="ARBA00022643"/>
    </source>
</evidence>
<dbReference type="InterPro" id="IPR000014">
    <property type="entry name" value="PAS"/>
</dbReference>
<accession>A0A238UCK8</accession>
<dbReference type="Gene3D" id="3.30.450.20">
    <property type="entry name" value="PAS domain"/>
    <property type="match status" value="1"/>
</dbReference>
<evidence type="ECO:0000256" key="1">
    <source>
        <dbReference type="ARBA" id="ARBA00022630"/>
    </source>
</evidence>
<dbReference type="Pfam" id="PF13426">
    <property type="entry name" value="PAS_9"/>
    <property type="match status" value="1"/>
</dbReference>
<keyword evidence="6" id="KW-1185">Reference proteome</keyword>
<dbReference type="SUPFAM" id="SSF55785">
    <property type="entry name" value="PYP-like sensor domain (PAS domain)"/>
    <property type="match status" value="1"/>
</dbReference>